<dbReference type="AlphaFoldDB" id="A0A496PLZ3"/>
<proteinExistence type="inferred from homology"/>
<evidence type="ECO:0000256" key="3">
    <source>
        <dbReference type="ARBA" id="ARBA00038502"/>
    </source>
</evidence>
<dbReference type="SUPFAM" id="SSF55729">
    <property type="entry name" value="Acyl-CoA N-acyltransferases (Nat)"/>
    <property type="match status" value="1"/>
</dbReference>
<dbReference type="RefSeq" id="WP_121483786.1">
    <property type="nucleotide sequence ID" value="NZ_QQXL01000001.1"/>
</dbReference>
<reference evidence="5 6" key="1">
    <citation type="submission" date="2018-07" db="EMBL/GenBank/DDBJ databases">
        <title>Arthrobacter sp. nov., isolated from raw cow's milk with high bacterial count.</title>
        <authorList>
            <person name="Hahne J."/>
            <person name="Isele D."/>
            <person name="Lipski A."/>
        </authorList>
    </citation>
    <scope>NUCLEOTIDE SEQUENCE [LARGE SCALE GENOMIC DNA]</scope>
    <source>
        <strain evidence="5 6">JZ R-183</strain>
    </source>
</reference>
<keyword evidence="6" id="KW-1185">Reference proteome</keyword>
<evidence type="ECO:0000256" key="2">
    <source>
        <dbReference type="ARBA" id="ARBA00023315"/>
    </source>
</evidence>
<sequence>MRYPRRPPTLVVPSALALTPWRLADREQWSELVRRNETWLRPFAAVAPPGLGQLGRAAADAARDSTSWPAIVRAQERRNRSGEALGWILRVPAAGALALPAEEQRPERWRPAGQLSITAIHRGASMSGTLGYWIDRELAGRGLMTKAVGAAARYALGPGGLHRLEAVIHPANQASIAVVRRCGFREEGLRAGALHTSTGWQDHLVFALTSEELGASMGR</sequence>
<evidence type="ECO:0000313" key="5">
    <source>
        <dbReference type="EMBL" id="RKW71523.1"/>
    </source>
</evidence>
<dbReference type="Proteomes" id="UP000273119">
    <property type="component" value="Unassembled WGS sequence"/>
</dbReference>
<keyword evidence="2" id="KW-0012">Acyltransferase</keyword>
<dbReference type="GO" id="GO:0005737">
    <property type="term" value="C:cytoplasm"/>
    <property type="evidence" value="ECO:0007669"/>
    <property type="project" value="TreeGrafter"/>
</dbReference>
<keyword evidence="1 5" id="KW-0808">Transferase</keyword>
<dbReference type="InterPro" id="IPR051531">
    <property type="entry name" value="N-acetyltransferase"/>
</dbReference>
<accession>A0A496PLZ3</accession>
<organism evidence="5 6">
    <name type="scientific">Galactobacter caseinivorans</name>
    <dbReference type="NCBI Taxonomy" id="2676123"/>
    <lineage>
        <taxon>Bacteria</taxon>
        <taxon>Bacillati</taxon>
        <taxon>Actinomycetota</taxon>
        <taxon>Actinomycetes</taxon>
        <taxon>Micrococcales</taxon>
        <taxon>Micrococcaceae</taxon>
        <taxon>Galactobacter</taxon>
    </lineage>
</organism>
<evidence type="ECO:0000256" key="1">
    <source>
        <dbReference type="ARBA" id="ARBA00022679"/>
    </source>
</evidence>
<dbReference type="PANTHER" id="PTHR43792">
    <property type="entry name" value="GNAT FAMILY, PUTATIVE (AFU_ORTHOLOGUE AFUA_3G00765)-RELATED-RELATED"/>
    <property type="match status" value="1"/>
</dbReference>
<dbReference type="InterPro" id="IPR000182">
    <property type="entry name" value="GNAT_dom"/>
</dbReference>
<evidence type="ECO:0000259" key="4">
    <source>
        <dbReference type="PROSITE" id="PS51186"/>
    </source>
</evidence>
<dbReference type="InterPro" id="IPR016181">
    <property type="entry name" value="Acyl_CoA_acyltransferase"/>
</dbReference>
<comment type="caution">
    <text evidence="5">The sequence shown here is derived from an EMBL/GenBank/DDBJ whole genome shotgun (WGS) entry which is preliminary data.</text>
</comment>
<dbReference type="Pfam" id="PF13302">
    <property type="entry name" value="Acetyltransf_3"/>
    <property type="match status" value="1"/>
</dbReference>
<dbReference type="EMBL" id="QQXL01000001">
    <property type="protein sequence ID" value="RKW71523.1"/>
    <property type="molecule type" value="Genomic_DNA"/>
</dbReference>
<dbReference type="PROSITE" id="PS51186">
    <property type="entry name" value="GNAT"/>
    <property type="match status" value="1"/>
</dbReference>
<dbReference type="PANTHER" id="PTHR43792:SF8">
    <property type="entry name" value="[RIBOSOMAL PROTEIN US5]-ALANINE N-ACETYLTRANSFERASE"/>
    <property type="match status" value="1"/>
</dbReference>
<protein>
    <submittedName>
        <fullName evidence="5">N-acetyltransferase</fullName>
    </submittedName>
</protein>
<evidence type="ECO:0000313" key="6">
    <source>
        <dbReference type="Proteomes" id="UP000273119"/>
    </source>
</evidence>
<name>A0A496PLZ3_9MICC</name>
<gene>
    <name evidence="5" type="ORF">DWQ67_01365</name>
</gene>
<dbReference type="GO" id="GO:0008999">
    <property type="term" value="F:protein-N-terminal-alanine acetyltransferase activity"/>
    <property type="evidence" value="ECO:0007669"/>
    <property type="project" value="TreeGrafter"/>
</dbReference>
<dbReference type="Gene3D" id="3.40.630.30">
    <property type="match status" value="1"/>
</dbReference>
<comment type="similarity">
    <text evidence="3">Belongs to the acetyltransferase family. RimJ subfamily.</text>
</comment>
<feature type="domain" description="N-acetyltransferase" evidence="4">
    <location>
        <begin position="131"/>
        <end position="211"/>
    </location>
</feature>